<sequence length="157" mass="17021">MPTPTSCVRCSTNKRKCDKKVPCASCVKAEATCIPTYWGDKRKRRRMRDDSSQEPRHKLSGDTAEKLDFLISNTGQILDTLKTLKTNSPRSTPSPSAAANSTPATATALNNSTSLHATAAALTDHLDTLATSEAIPAESLSSMLSSSRHLKFNYCFN</sequence>
<dbReference type="Proteomes" id="UP001175000">
    <property type="component" value="Unassembled WGS sequence"/>
</dbReference>
<gene>
    <name evidence="4" type="ORF">B0T14DRAFT_126443</name>
</gene>
<evidence type="ECO:0000313" key="5">
    <source>
        <dbReference type="Proteomes" id="UP001175000"/>
    </source>
</evidence>
<dbReference type="GO" id="GO:0008270">
    <property type="term" value="F:zinc ion binding"/>
    <property type="evidence" value="ECO:0007669"/>
    <property type="project" value="InterPro"/>
</dbReference>
<feature type="region of interest" description="Disordered" evidence="2">
    <location>
        <begin position="42"/>
        <end position="64"/>
    </location>
</feature>
<evidence type="ECO:0000256" key="2">
    <source>
        <dbReference type="SAM" id="MobiDB-lite"/>
    </source>
</evidence>
<name>A0AA39X4D8_9PEZI</name>
<organism evidence="4 5">
    <name type="scientific">Immersiella caudata</name>
    <dbReference type="NCBI Taxonomy" id="314043"/>
    <lineage>
        <taxon>Eukaryota</taxon>
        <taxon>Fungi</taxon>
        <taxon>Dikarya</taxon>
        <taxon>Ascomycota</taxon>
        <taxon>Pezizomycotina</taxon>
        <taxon>Sordariomycetes</taxon>
        <taxon>Sordariomycetidae</taxon>
        <taxon>Sordariales</taxon>
        <taxon>Lasiosphaeriaceae</taxon>
        <taxon>Immersiella</taxon>
    </lineage>
</organism>
<comment type="caution">
    <text evidence="4">The sequence shown here is derived from an EMBL/GenBank/DDBJ whole genome shotgun (WGS) entry which is preliminary data.</text>
</comment>
<dbReference type="GO" id="GO:0000981">
    <property type="term" value="F:DNA-binding transcription factor activity, RNA polymerase II-specific"/>
    <property type="evidence" value="ECO:0007669"/>
    <property type="project" value="InterPro"/>
</dbReference>
<dbReference type="PROSITE" id="PS00463">
    <property type="entry name" value="ZN2_CY6_FUNGAL_1"/>
    <property type="match status" value="1"/>
</dbReference>
<feature type="domain" description="Zn(2)-C6 fungal-type" evidence="3">
    <location>
        <begin position="6"/>
        <end position="33"/>
    </location>
</feature>
<protein>
    <recommendedName>
        <fullName evidence="3">Zn(2)-C6 fungal-type domain-containing protein</fullName>
    </recommendedName>
</protein>
<dbReference type="EMBL" id="JAULSU010000002">
    <property type="protein sequence ID" value="KAK0627063.1"/>
    <property type="molecule type" value="Genomic_DNA"/>
</dbReference>
<evidence type="ECO:0000256" key="1">
    <source>
        <dbReference type="ARBA" id="ARBA00023242"/>
    </source>
</evidence>
<proteinExistence type="predicted"/>
<keyword evidence="1" id="KW-0539">Nucleus</keyword>
<evidence type="ECO:0000313" key="4">
    <source>
        <dbReference type="EMBL" id="KAK0627063.1"/>
    </source>
</evidence>
<keyword evidence="5" id="KW-1185">Reference proteome</keyword>
<dbReference type="InterPro" id="IPR036864">
    <property type="entry name" value="Zn2-C6_fun-type_DNA-bd_sf"/>
</dbReference>
<dbReference type="SUPFAM" id="SSF57701">
    <property type="entry name" value="Zn2/Cys6 DNA-binding domain"/>
    <property type="match status" value="1"/>
</dbReference>
<feature type="region of interest" description="Disordered" evidence="2">
    <location>
        <begin position="84"/>
        <end position="104"/>
    </location>
</feature>
<dbReference type="Pfam" id="PF00172">
    <property type="entry name" value="Zn_clus"/>
    <property type="match status" value="1"/>
</dbReference>
<feature type="compositionally biased region" description="Basic and acidic residues" evidence="2">
    <location>
        <begin position="47"/>
        <end position="64"/>
    </location>
</feature>
<dbReference type="CDD" id="cd00067">
    <property type="entry name" value="GAL4"/>
    <property type="match status" value="1"/>
</dbReference>
<dbReference type="InterPro" id="IPR001138">
    <property type="entry name" value="Zn2Cys6_DnaBD"/>
</dbReference>
<dbReference type="Gene3D" id="4.10.240.10">
    <property type="entry name" value="Zn(2)-C6 fungal-type DNA-binding domain"/>
    <property type="match status" value="1"/>
</dbReference>
<evidence type="ECO:0000259" key="3">
    <source>
        <dbReference type="PROSITE" id="PS50048"/>
    </source>
</evidence>
<dbReference type="AlphaFoldDB" id="A0AA39X4D8"/>
<accession>A0AA39X4D8</accession>
<feature type="compositionally biased region" description="Low complexity" evidence="2">
    <location>
        <begin position="86"/>
        <end position="104"/>
    </location>
</feature>
<reference evidence="4" key="1">
    <citation type="submission" date="2023-06" db="EMBL/GenBank/DDBJ databases">
        <title>Genome-scale phylogeny and comparative genomics of the fungal order Sordariales.</title>
        <authorList>
            <consortium name="Lawrence Berkeley National Laboratory"/>
            <person name="Hensen N."/>
            <person name="Bonometti L."/>
            <person name="Westerberg I."/>
            <person name="Brannstrom I.O."/>
            <person name="Guillou S."/>
            <person name="Cros-Aarteil S."/>
            <person name="Calhoun S."/>
            <person name="Haridas S."/>
            <person name="Kuo A."/>
            <person name="Mondo S."/>
            <person name="Pangilinan J."/>
            <person name="Riley R."/>
            <person name="Labutti K."/>
            <person name="Andreopoulos B."/>
            <person name="Lipzen A."/>
            <person name="Chen C."/>
            <person name="Yanf M."/>
            <person name="Daum C."/>
            <person name="Ng V."/>
            <person name="Clum A."/>
            <person name="Steindorff A."/>
            <person name="Ohm R."/>
            <person name="Martin F."/>
            <person name="Silar P."/>
            <person name="Natvig D."/>
            <person name="Lalanne C."/>
            <person name="Gautier V."/>
            <person name="Ament-Velasquez S.L."/>
            <person name="Kruys A."/>
            <person name="Hutchinson M.I."/>
            <person name="Powell A.J."/>
            <person name="Barry K."/>
            <person name="Miller A.N."/>
            <person name="Grigoriev I.V."/>
            <person name="Debuchy R."/>
            <person name="Gladieux P."/>
            <person name="Thoren M.H."/>
            <person name="Johannesson H."/>
        </authorList>
    </citation>
    <scope>NUCLEOTIDE SEQUENCE</scope>
    <source>
        <strain evidence="4">CBS 606.72</strain>
    </source>
</reference>
<dbReference type="PROSITE" id="PS50048">
    <property type="entry name" value="ZN2_CY6_FUNGAL_2"/>
    <property type="match status" value="1"/>
</dbReference>